<keyword evidence="2" id="KW-1185">Reference proteome</keyword>
<accession>A0A1N6FST2</accession>
<evidence type="ECO:0000313" key="2">
    <source>
        <dbReference type="Proteomes" id="UP000184782"/>
    </source>
</evidence>
<protein>
    <submittedName>
        <fullName evidence="1">HNH endonuclease</fullName>
    </submittedName>
</protein>
<keyword evidence="1" id="KW-0540">Nuclease</keyword>
<dbReference type="STRING" id="59733.SAMN05421769_1573"/>
<dbReference type="AlphaFoldDB" id="A0A1N6FST2"/>
<keyword evidence="1" id="KW-0378">Hydrolase</keyword>
<organism evidence="1 2">
    <name type="scientific">Chryseobacterium scophthalmum</name>
    <dbReference type="NCBI Taxonomy" id="59733"/>
    <lineage>
        <taxon>Bacteria</taxon>
        <taxon>Pseudomonadati</taxon>
        <taxon>Bacteroidota</taxon>
        <taxon>Flavobacteriia</taxon>
        <taxon>Flavobacteriales</taxon>
        <taxon>Weeksellaceae</taxon>
        <taxon>Chryseobacterium group</taxon>
        <taxon>Chryseobacterium</taxon>
    </lineage>
</organism>
<evidence type="ECO:0000313" key="1">
    <source>
        <dbReference type="EMBL" id="SIN98324.1"/>
    </source>
</evidence>
<sequence length="298" mass="35606">MLKINPSEEAISFHFNYVSKRFNEIIDQKFITRDNNKVYLPNCFLKFLSHYSEEIISGKPKVLLQIHNEFSKLYLSKSEKSNIKSFFIQTGYLNFNNKEFLEKLGIDTCIYCNRNYTTQITKERARAELDHWFPKFEFYILALSFYNLIPSCHSCNHLKHNNSPDGGWQKALDNIQHPYLGDKESAFIFSYFYETLNTYIAITKTECTKTKNTIKFNKTDEIYRTQSGRELKDLLDLRYKYSKNYLNILLNKTFNEFSMSKEEAYRMVFGIEINEEDYHKRPFSKFKKDIIDELLRSK</sequence>
<proteinExistence type="predicted"/>
<reference evidence="2" key="1">
    <citation type="submission" date="2016-12" db="EMBL/GenBank/DDBJ databases">
        <authorList>
            <person name="Varghese N."/>
            <person name="Submissions S."/>
        </authorList>
    </citation>
    <scope>NUCLEOTIDE SEQUENCE [LARGE SCALE GENOMIC DNA]</scope>
    <source>
        <strain evidence="2">DSM 16779</strain>
    </source>
</reference>
<keyword evidence="1" id="KW-0255">Endonuclease</keyword>
<dbReference type="Gene3D" id="1.10.30.50">
    <property type="match status" value="1"/>
</dbReference>
<dbReference type="OrthoDB" id="9816185at2"/>
<gene>
    <name evidence="1" type="ORF">SAMN05421769_1573</name>
</gene>
<dbReference type="EMBL" id="FSRQ01000001">
    <property type="protein sequence ID" value="SIN98324.1"/>
    <property type="molecule type" value="Genomic_DNA"/>
</dbReference>
<name>A0A1N6FST2_9FLAO</name>
<dbReference type="RefSeq" id="WP_074229712.1">
    <property type="nucleotide sequence ID" value="NZ_FSRQ01000001.1"/>
</dbReference>
<dbReference type="Proteomes" id="UP000184782">
    <property type="component" value="Unassembled WGS sequence"/>
</dbReference>
<dbReference type="GO" id="GO:0004519">
    <property type="term" value="F:endonuclease activity"/>
    <property type="evidence" value="ECO:0007669"/>
    <property type="project" value="UniProtKB-KW"/>
</dbReference>